<dbReference type="SMART" id="SM00062">
    <property type="entry name" value="PBPb"/>
    <property type="match status" value="1"/>
</dbReference>
<dbReference type="RefSeq" id="WP_234239409.1">
    <property type="nucleotide sequence ID" value="NZ_JABFTS010000003.1"/>
</dbReference>
<reference evidence="3" key="1">
    <citation type="submission" date="2020-05" db="EMBL/GenBank/DDBJ databases">
        <authorList>
            <person name="Wang L."/>
            <person name="Shao Z."/>
        </authorList>
    </citation>
    <scope>NUCLEOTIDE SEQUENCE</scope>
    <source>
        <strain evidence="3">MCCC 1A05776</strain>
    </source>
</reference>
<dbReference type="EMBL" id="JABFTS010000003">
    <property type="protein sequence ID" value="MCE8051775.1"/>
    <property type="molecule type" value="Genomic_DNA"/>
</dbReference>
<evidence type="ECO:0000256" key="1">
    <source>
        <dbReference type="SAM" id="SignalP"/>
    </source>
</evidence>
<feature type="domain" description="Solute-binding protein family 3/N-terminal" evidence="2">
    <location>
        <begin position="64"/>
        <end position="316"/>
    </location>
</feature>
<organism evidence="3 4">
    <name type="scientific">Billgrantia desiderata</name>
    <dbReference type="NCBI Taxonomy" id="52021"/>
    <lineage>
        <taxon>Bacteria</taxon>
        <taxon>Pseudomonadati</taxon>
        <taxon>Pseudomonadota</taxon>
        <taxon>Gammaproteobacteria</taxon>
        <taxon>Oceanospirillales</taxon>
        <taxon>Halomonadaceae</taxon>
        <taxon>Billgrantia</taxon>
    </lineage>
</organism>
<feature type="chain" id="PRO_5043352434" evidence="1">
    <location>
        <begin position="25"/>
        <end position="330"/>
    </location>
</feature>
<dbReference type="Pfam" id="PF00497">
    <property type="entry name" value="SBP_bac_3"/>
    <property type="match status" value="1"/>
</dbReference>
<evidence type="ECO:0000259" key="2">
    <source>
        <dbReference type="SMART" id="SM00062"/>
    </source>
</evidence>
<dbReference type="Gene3D" id="3.40.190.10">
    <property type="entry name" value="Periplasmic binding protein-like II"/>
    <property type="match status" value="3"/>
</dbReference>
<dbReference type="AlphaFoldDB" id="A0AAW4YVA4"/>
<evidence type="ECO:0000313" key="4">
    <source>
        <dbReference type="Proteomes" id="UP001320178"/>
    </source>
</evidence>
<gene>
    <name evidence="3" type="ORF">HOP61_10760</name>
</gene>
<dbReference type="Proteomes" id="UP001320178">
    <property type="component" value="Unassembled WGS sequence"/>
</dbReference>
<evidence type="ECO:0000313" key="3">
    <source>
        <dbReference type="EMBL" id="MCE8051775.1"/>
    </source>
</evidence>
<accession>A0AAW4YVA4</accession>
<proteinExistence type="predicted"/>
<feature type="signal peptide" evidence="1">
    <location>
        <begin position="1"/>
        <end position="24"/>
    </location>
</feature>
<sequence length="330" mass="36693">MGKRNWISVLAASGWLLLAPPSGAGELSAAALETAHEVTRSQASAELLRRPALRDLDEVLASGHINIGLYQDFPPYAYRDEQGEARGIDAEIGRAIAAGLGVEFRPFWIKPGSSLGRDLGNSVSRGHYLRPTQVADVMMRVPYDRDFSYMRDSTGEYINKSVVMFGPYQREQWDIAYDAGRLEGEVTLGSFRHQRIGAEYDTLPATYLTATMGGQLRDGVRHYRDVGDAFAAMARGEVAGVMAMRGELEHYLAQYPQHDFRLAEAVFPGISRQQWDIGMAVRESHRQLGYAVEAIVDRALREGSLGDIFQAHALVYRMPDFYAEILGQTE</sequence>
<reference evidence="3" key="2">
    <citation type="journal article" date="2021" name="Front. Microbiol.">
        <title>Aerobic Denitrification and Heterotrophic Sulfur Oxidation in the Genus Halomonas Revealed by Six Novel Species Characterizations and Genome-Based Analysis.</title>
        <authorList>
            <person name="Wang L."/>
            <person name="Shao Z."/>
        </authorList>
    </citation>
    <scope>NUCLEOTIDE SEQUENCE</scope>
    <source>
        <strain evidence="3">MCCC 1A05776</strain>
    </source>
</reference>
<protein>
    <submittedName>
        <fullName evidence="3">Transporter substrate-binding domain-containing protein</fullName>
    </submittedName>
</protein>
<comment type="caution">
    <text evidence="3">The sequence shown here is derived from an EMBL/GenBank/DDBJ whole genome shotgun (WGS) entry which is preliminary data.</text>
</comment>
<keyword evidence="1" id="KW-0732">Signal</keyword>
<dbReference type="SUPFAM" id="SSF53850">
    <property type="entry name" value="Periplasmic binding protein-like II"/>
    <property type="match status" value="1"/>
</dbReference>
<dbReference type="InterPro" id="IPR001638">
    <property type="entry name" value="Solute-binding_3/MltF_N"/>
</dbReference>
<name>A0AAW4YVA4_9GAMM</name>